<protein>
    <submittedName>
        <fullName evidence="1">Uncharacterized protein</fullName>
    </submittedName>
</protein>
<evidence type="ECO:0000313" key="1">
    <source>
        <dbReference type="EMBL" id="SOY32373.1"/>
    </source>
</evidence>
<reference evidence="1 2" key="1">
    <citation type="submission" date="2018-01" db="EMBL/GenBank/DDBJ databases">
        <authorList>
            <person name="Gaut B.S."/>
            <person name="Morton B.R."/>
            <person name="Clegg M.T."/>
            <person name="Duvall M.R."/>
        </authorList>
    </citation>
    <scope>NUCLEOTIDE SEQUENCE [LARGE SCALE GENOMIC DNA]</scope>
    <source>
        <strain evidence="1">GP69</strain>
    </source>
</reference>
<accession>A0A2K4ZPF7</accession>
<organism evidence="1 2">
    <name type="scientific">Acetatifactor muris</name>
    <dbReference type="NCBI Taxonomy" id="879566"/>
    <lineage>
        <taxon>Bacteria</taxon>
        <taxon>Bacillati</taxon>
        <taxon>Bacillota</taxon>
        <taxon>Clostridia</taxon>
        <taxon>Lachnospirales</taxon>
        <taxon>Lachnospiraceae</taxon>
        <taxon>Acetatifactor</taxon>
    </lineage>
</organism>
<name>A0A2K4ZPF7_9FIRM</name>
<dbReference type="RefSeq" id="WP_103242325.1">
    <property type="nucleotide sequence ID" value="NZ_JANJZD010000040.1"/>
</dbReference>
<dbReference type="AlphaFoldDB" id="A0A2K4ZPF7"/>
<dbReference type="OrthoDB" id="3540923at2"/>
<proteinExistence type="predicted"/>
<evidence type="ECO:0000313" key="2">
    <source>
        <dbReference type="Proteomes" id="UP000236311"/>
    </source>
</evidence>
<dbReference type="EMBL" id="OFSM01000047">
    <property type="protein sequence ID" value="SOY32373.1"/>
    <property type="molecule type" value="Genomic_DNA"/>
</dbReference>
<sequence>MNNPDYRREITEAIQAGQEALRCLNDAKSCLSSAGNWGIVDMLGGGMLTTYIKRSKMKDADALVQQARISLKRFQRELMDVDTIPEFHLETGDFLTFADYFFDGIVADWLVQSKINEAKNQVDNAIQRVNYLLSQLRHL</sequence>
<gene>
    <name evidence="1" type="ORF">AMURIS_05131</name>
</gene>
<keyword evidence="2" id="KW-1185">Reference proteome</keyword>
<dbReference type="Proteomes" id="UP000236311">
    <property type="component" value="Unassembled WGS sequence"/>
</dbReference>